<dbReference type="RefSeq" id="WP_266063037.1">
    <property type="nucleotide sequence ID" value="NZ_JAPKFM010000022.1"/>
</dbReference>
<evidence type="ECO:0000259" key="1">
    <source>
        <dbReference type="Pfam" id="PF01979"/>
    </source>
</evidence>
<dbReference type="GO" id="GO:0016810">
    <property type="term" value="F:hydrolase activity, acting on carbon-nitrogen (but not peptide) bonds"/>
    <property type="evidence" value="ECO:0007669"/>
    <property type="project" value="InterPro"/>
</dbReference>
<organism evidence="2 3">
    <name type="scientific">Gordonia aquimaris</name>
    <dbReference type="NCBI Taxonomy" id="2984863"/>
    <lineage>
        <taxon>Bacteria</taxon>
        <taxon>Bacillati</taxon>
        <taxon>Actinomycetota</taxon>
        <taxon>Actinomycetes</taxon>
        <taxon>Mycobacteriales</taxon>
        <taxon>Gordoniaceae</taxon>
        <taxon>Gordonia</taxon>
    </lineage>
</organism>
<dbReference type="PANTHER" id="PTHR43135">
    <property type="entry name" value="ALPHA-D-RIBOSE 1-METHYLPHOSPHONATE 5-TRIPHOSPHATE DIPHOSPHATASE"/>
    <property type="match status" value="1"/>
</dbReference>
<dbReference type="EMBL" id="JAPKFM010000022">
    <property type="protein sequence ID" value="MCX2966089.1"/>
    <property type="molecule type" value="Genomic_DNA"/>
</dbReference>
<dbReference type="Gene3D" id="3.20.20.140">
    <property type="entry name" value="Metal-dependent hydrolases"/>
    <property type="match status" value="1"/>
</dbReference>
<dbReference type="InterPro" id="IPR011059">
    <property type="entry name" value="Metal-dep_hydrolase_composite"/>
</dbReference>
<dbReference type="AlphaFoldDB" id="A0A9X3I711"/>
<accession>A0A9X3I711</accession>
<dbReference type="InterPro" id="IPR051781">
    <property type="entry name" value="Metallo-dep_Hydrolase"/>
</dbReference>
<dbReference type="Proteomes" id="UP001143347">
    <property type="component" value="Unassembled WGS sequence"/>
</dbReference>
<name>A0A9X3I711_9ACTN</name>
<dbReference type="Gene3D" id="2.30.40.10">
    <property type="entry name" value="Urease, subunit C, domain 1"/>
    <property type="match status" value="1"/>
</dbReference>
<protein>
    <submittedName>
        <fullName evidence="2">Amidohydrolase family protein</fullName>
    </submittedName>
</protein>
<sequence>MTEAVPDRDIRHYRGIDPFTDEQIDLWVVDGFITREPVRGAETAADGGWIIPGLVDAHNHVGIAPGLGVTIEQARRYAHADVRAGTLLIREVGSPLDTHPLDGDSSCPRFIRSGKHIARPKRYLRDYGVDLENPDDLAAEVTRQARDGDGWVKLVGDWIDREVGDLAPLWTRAQLDAAVAAAHAEGARITAHVFGADALPDLIAAGVDCIEHGTGLTTDLMDAMVERSIALVPTLIQVENFPGIADGADRFPTYQANMRKLYDNAGAVFAAAREAGVAMFAGTDAGGFVEHGRIVDEIDAMAAVGFGARDALFAASVAPRRWLGAGVLEEGDPADFLVLAEDPRVDLTTLRRPTEIVCSGLTVH</sequence>
<dbReference type="InterPro" id="IPR032466">
    <property type="entry name" value="Metal_Hydrolase"/>
</dbReference>
<dbReference type="SUPFAM" id="SSF51556">
    <property type="entry name" value="Metallo-dependent hydrolases"/>
    <property type="match status" value="1"/>
</dbReference>
<dbReference type="Pfam" id="PF01979">
    <property type="entry name" value="Amidohydro_1"/>
    <property type="match status" value="1"/>
</dbReference>
<feature type="domain" description="Amidohydrolase-related" evidence="1">
    <location>
        <begin position="49"/>
        <end position="352"/>
    </location>
</feature>
<dbReference type="InterPro" id="IPR006680">
    <property type="entry name" value="Amidohydro-rel"/>
</dbReference>
<keyword evidence="3" id="KW-1185">Reference proteome</keyword>
<dbReference type="PANTHER" id="PTHR43135:SF4">
    <property type="entry name" value="AMIDOHYDROLASE-RELATED DOMAIN-CONTAINING PROTEIN"/>
    <property type="match status" value="1"/>
</dbReference>
<evidence type="ECO:0000313" key="3">
    <source>
        <dbReference type="Proteomes" id="UP001143347"/>
    </source>
</evidence>
<evidence type="ECO:0000313" key="2">
    <source>
        <dbReference type="EMBL" id="MCX2966089.1"/>
    </source>
</evidence>
<comment type="caution">
    <text evidence="2">The sequence shown here is derived from an EMBL/GenBank/DDBJ whole genome shotgun (WGS) entry which is preliminary data.</text>
</comment>
<proteinExistence type="predicted"/>
<reference evidence="2" key="1">
    <citation type="submission" date="2022-10" db="EMBL/GenBank/DDBJ databases">
        <title>WGS of marine actinomycetes from Thailand.</title>
        <authorList>
            <person name="Thawai C."/>
        </authorList>
    </citation>
    <scope>NUCLEOTIDE SEQUENCE</scope>
    <source>
        <strain evidence="2">SW21</strain>
    </source>
</reference>
<gene>
    <name evidence="2" type="ORF">OSB52_18550</name>
</gene>